<feature type="domain" description="Protein kinase" evidence="14">
    <location>
        <begin position="515"/>
        <end position="771"/>
    </location>
</feature>
<proteinExistence type="predicted"/>
<dbReference type="GO" id="GO:1990604">
    <property type="term" value="C:IRE1-TRAF2-ASK1 complex"/>
    <property type="evidence" value="ECO:0007669"/>
    <property type="project" value="TreeGrafter"/>
</dbReference>
<evidence type="ECO:0000256" key="13">
    <source>
        <dbReference type="SAM" id="SignalP"/>
    </source>
</evidence>
<evidence type="ECO:0000313" key="17">
    <source>
        <dbReference type="Proteomes" id="UP000789390"/>
    </source>
</evidence>
<evidence type="ECO:0000256" key="8">
    <source>
        <dbReference type="ARBA" id="ARBA00022777"/>
    </source>
</evidence>
<dbReference type="PANTHER" id="PTHR13954:SF6">
    <property type="entry name" value="NON-SPECIFIC SERINE_THREONINE PROTEIN KINASE"/>
    <property type="match status" value="1"/>
</dbReference>
<dbReference type="CDD" id="cd09769">
    <property type="entry name" value="Luminal_IRE1"/>
    <property type="match status" value="1"/>
</dbReference>
<evidence type="ECO:0000259" key="14">
    <source>
        <dbReference type="PROSITE" id="PS50011"/>
    </source>
</evidence>
<evidence type="ECO:0000256" key="5">
    <source>
        <dbReference type="ARBA" id="ARBA00022692"/>
    </source>
</evidence>
<dbReference type="Pfam" id="PF06479">
    <property type="entry name" value="Ribonuc_2-5A"/>
    <property type="match status" value="1"/>
</dbReference>
<dbReference type="InterPro" id="IPR000719">
    <property type="entry name" value="Prot_kinase_dom"/>
</dbReference>
<dbReference type="GO" id="GO:0070059">
    <property type="term" value="P:intrinsic apoptotic signaling pathway in response to endoplasmic reticulum stress"/>
    <property type="evidence" value="ECO:0007669"/>
    <property type="project" value="TreeGrafter"/>
</dbReference>
<feature type="signal peptide" evidence="13">
    <location>
        <begin position="1"/>
        <end position="27"/>
    </location>
</feature>
<dbReference type="SMART" id="SM00580">
    <property type="entry name" value="PUG"/>
    <property type="match status" value="1"/>
</dbReference>
<dbReference type="CDD" id="cd13982">
    <property type="entry name" value="STKc_IRE1"/>
    <property type="match status" value="1"/>
</dbReference>
<keyword evidence="5" id="KW-0812">Transmembrane</keyword>
<dbReference type="GO" id="GO:0004674">
    <property type="term" value="F:protein serine/threonine kinase activity"/>
    <property type="evidence" value="ECO:0007669"/>
    <property type="project" value="UniProtKB-KW"/>
</dbReference>
<feature type="region of interest" description="Disordered" evidence="12">
    <location>
        <begin position="344"/>
        <end position="374"/>
    </location>
</feature>
<comment type="subcellular location">
    <subcellularLocation>
        <location evidence="1">Membrane</location>
        <topology evidence="1">Single-pass type I membrane protein</topology>
    </subcellularLocation>
</comment>
<dbReference type="InterPro" id="IPR010513">
    <property type="entry name" value="KEN_dom"/>
</dbReference>
<dbReference type="Gene3D" id="3.30.200.20">
    <property type="entry name" value="Phosphorylase Kinase, domain 1"/>
    <property type="match status" value="1"/>
</dbReference>
<feature type="compositionally biased region" description="Basic residues" evidence="12">
    <location>
        <begin position="1080"/>
        <end position="1098"/>
    </location>
</feature>
<dbReference type="EMBL" id="CAKKLH010000223">
    <property type="protein sequence ID" value="CAH0106192.1"/>
    <property type="molecule type" value="Genomic_DNA"/>
</dbReference>
<dbReference type="GO" id="GO:0005524">
    <property type="term" value="F:ATP binding"/>
    <property type="evidence" value="ECO:0007669"/>
    <property type="project" value="UniProtKB-KW"/>
</dbReference>
<dbReference type="Gene3D" id="1.10.510.10">
    <property type="entry name" value="Transferase(Phosphotransferase) domain 1"/>
    <property type="match status" value="1"/>
</dbReference>
<name>A0A8J2RPB6_9CRUS</name>
<accession>A0A8J2RPB6</accession>
<dbReference type="GO" id="GO:0051082">
    <property type="term" value="F:unfolded protein binding"/>
    <property type="evidence" value="ECO:0007669"/>
    <property type="project" value="TreeGrafter"/>
</dbReference>
<evidence type="ECO:0000256" key="2">
    <source>
        <dbReference type="ARBA" id="ARBA00012513"/>
    </source>
</evidence>
<dbReference type="InterPro" id="IPR018391">
    <property type="entry name" value="PQQ_b-propeller_rpt"/>
</dbReference>
<keyword evidence="17" id="KW-1185">Reference proteome</keyword>
<dbReference type="SMART" id="SM00564">
    <property type="entry name" value="PQQ"/>
    <property type="match status" value="4"/>
</dbReference>
<dbReference type="PROSITE" id="PS00108">
    <property type="entry name" value="PROTEIN_KINASE_ST"/>
    <property type="match status" value="1"/>
</dbReference>
<dbReference type="AlphaFoldDB" id="A0A8J2RPB6"/>
<dbReference type="Gene3D" id="2.130.10.10">
    <property type="entry name" value="YVTN repeat-like/Quinoprotein amine dehydrogenase"/>
    <property type="match status" value="1"/>
</dbReference>
<feature type="domain" description="KEN" evidence="15">
    <location>
        <begin position="774"/>
        <end position="902"/>
    </location>
</feature>
<dbReference type="PROSITE" id="PS51392">
    <property type="entry name" value="KEN"/>
    <property type="match status" value="1"/>
</dbReference>
<evidence type="ECO:0000256" key="10">
    <source>
        <dbReference type="ARBA" id="ARBA00022989"/>
    </source>
</evidence>
<dbReference type="InterPro" id="IPR038357">
    <property type="entry name" value="KEN_sf"/>
</dbReference>
<dbReference type="InterPro" id="IPR011047">
    <property type="entry name" value="Quinoprotein_ADH-like_sf"/>
</dbReference>
<protein>
    <recommendedName>
        <fullName evidence="2">non-specific serine/threonine protein kinase</fullName>
        <ecNumber evidence="2">2.7.11.1</ecNumber>
    </recommendedName>
</protein>
<keyword evidence="7" id="KW-0547">Nucleotide-binding</keyword>
<dbReference type="CDD" id="cd10422">
    <property type="entry name" value="RNase_Ire1"/>
    <property type="match status" value="1"/>
</dbReference>
<evidence type="ECO:0000256" key="12">
    <source>
        <dbReference type="SAM" id="MobiDB-lite"/>
    </source>
</evidence>
<dbReference type="FunFam" id="3.30.200.20:FF:000077">
    <property type="entry name" value="Putative Serine/threonine-protein kinase/endoribonuclease IRE1"/>
    <property type="match status" value="1"/>
</dbReference>
<keyword evidence="11" id="KW-0472">Membrane</keyword>
<dbReference type="InterPro" id="IPR015943">
    <property type="entry name" value="WD40/YVTN_repeat-like_dom_sf"/>
</dbReference>
<feature type="region of interest" description="Disordered" evidence="12">
    <location>
        <begin position="1076"/>
        <end position="1098"/>
    </location>
</feature>
<dbReference type="InterPro" id="IPR008271">
    <property type="entry name" value="Ser/Thr_kinase_AS"/>
</dbReference>
<evidence type="ECO:0000256" key="4">
    <source>
        <dbReference type="ARBA" id="ARBA00022679"/>
    </source>
</evidence>
<evidence type="ECO:0000256" key="7">
    <source>
        <dbReference type="ARBA" id="ARBA00022741"/>
    </source>
</evidence>
<dbReference type="PROSITE" id="PS50011">
    <property type="entry name" value="PROTEIN_KINASE_DOM"/>
    <property type="match status" value="1"/>
</dbReference>
<dbReference type="SUPFAM" id="SSF50998">
    <property type="entry name" value="Quinoprotein alcohol dehydrogenase-like"/>
    <property type="match status" value="1"/>
</dbReference>
<evidence type="ECO:0000256" key="9">
    <source>
        <dbReference type="ARBA" id="ARBA00022840"/>
    </source>
</evidence>
<dbReference type="GO" id="GO:0006397">
    <property type="term" value="P:mRNA processing"/>
    <property type="evidence" value="ECO:0007669"/>
    <property type="project" value="InterPro"/>
</dbReference>
<evidence type="ECO:0000256" key="1">
    <source>
        <dbReference type="ARBA" id="ARBA00004479"/>
    </source>
</evidence>
<dbReference type="GO" id="GO:0036498">
    <property type="term" value="P:IRE1-mediated unfolded protein response"/>
    <property type="evidence" value="ECO:0007669"/>
    <property type="project" value="TreeGrafter"/>
</dbReference>
<dbReference type="SUPFAM" id="SSF56112">
    <property type="entry name" value="Protein kinase-like (PK-like)"/>
    <property type="match status" value="1"/>
</dbReference>
<evidence type="ECO:0000256" key="6">
    <source>
        <dbReference type="ARBA" id="ARBA00022729"/>
    </source>
</evidence>
<keyword evidence="9" id="KW-0067">ATP-binding</keyword>
<reference evidence="16" key="1">
    <citation type="submission" date="2021-11" db="EMBL/GenBank/DDBJ databases">
        <authorList>
            <person name="Schell T."/>
        </authorList>
    </citation>
    <scope>NUCLEOTIDE SEQUENCE</scope>
    <source>
        <strain evidence="16">M5</strain>
    </source>
</reference>
<keyword evidence="8" id="KW-0418">Kinase</keyword>
<evidence type="ECO:0000256" key="11">
    <source>
        <dbReference type="ARBA" id="ARBA00023136"/>
    </source>
</evidence>
<dbReference type="EC" id="2.7.11.1" evidence="2"/>
<keyword evidence="6 13" id="KW-0732">Signal</keyword>
<dbReference type="GO" id="GO:0004521">
    <property type="term" value="F:RNA endonuclease activity"/>
    <property type="evidence" value="ECO:0007669"/>
    <property type="project" value="InterPro"/>
</dbReference>
<feature type="compositionally biased region" description="Low complexity" evidence="12">
    <location>
        <begin position="358"/>
        <end position="371"/>
    </location>
</feature>
<dbReference type="OrthoDB" id="63989at2759"/>
<organism evidence="16 17">
    <name type="scientific">Daphnia galeata</name>
    <dbReference type="NCBI Taxonomy" id="27404"/>
    <lineage>
        <taxon>Eukaryota</taxon>
        <taxon>Metazoa</taxon>
        <taxon>Ecdysozoa</taxon>
        <taxon>Arthropoda</taxon>
        <taxon>Crustacea</taxon>
        <taxon>Branchiopoda</taxon>
        <taxon>Diplostraca</taxon>
        <taxon>Cladocera</taxon>
        <taxon>Anomopoda</taxon>
        <taxon>Daphniidae</taxon>
        <taxon>Daphnia</taxon>
    </lineage>
</organism>
<dbReference type="PANTHER" id="PTHR13954">
    <property type="entry name" value="IRE1-RELATED"/>
    <property type="match status" value="1"/>
</dbReference>
<dbReference type="Pfam" id="PF00069">
    <property type="entry name" value="Pkinase"/>
    <property type="match status" value="1"/>
</dbReference>
<evidence type="ECO:0000259" key="15">
    <source>
        <dbReference type="PROSITE" id="PS51392"/>
    </source>
</evidence>
<keyword evidence="3" id="KW-0723">Serine/threonine-protein kinase</keyword>
<sequence>MQNKDMAYWELLLLTVFFVYNLQQVDGENQSGRSFAEDPIDTPKEVLGSKFIRDDLLVLVSTLEGNLIAINKRTGTVKWKLEDQPVIKLSKELSKTFNLLPDPKDGSLYMLGNSGAEALTKLPFTIPELVSASPSQSSDGMLYMGKKLDMWFVIDPITGEKQEVLSFQGLETACPRNKPLGPSIFIGRTEYSLILLDSRTRERHWNVTYFDYTSSTLGQQDPQEYDLAHFTTSSTGKILTLDRHSGDLLWQNDFDSPVVGMYGLIHDISNPYDSIGLLPIPFTSLSTDTLQNLASKLTESSEQERRITGDTKLFQALYIGQYKHGLYAFPSLVDDRTTFVASQTGRLLIEGPDRSTETSDSSTESSSTTKSPISVNLRLPSDMKIGWTDHSNTFNSAKPPITLFGNYKVPESGRFNPALQISDEAREKSESKVIGEDVISAEEEASSRVSYSLGVTVVILVLFTFYRGGFKRSMGQSLDKESHRDSSLRSNTENIQFSTAVELKNGFVQVGKILFNPAEILGKGCDGTFVYKGLYDRRDVAVKRLLPECFMVADREVALLRESDAHPNVIRYFCTEQDRQFKYIALELCAATLQDYVEGRYASIPIDGVTILRHATAGLAHLHSLDIVHRDVKPPNVLISTPNAKGEIRAMISDFGLCKKLKIGRMSFSRRSGVAGTEGWIAPEMMTEESAKRTTCAVDIFSLGLVYFYVLSKGHHPFGDVLRRQANILGGDYDLTTLLSNVSAHTLIEKMLSIDPLERPPARAILKHPIFWAKEKVLAFFQDVSDRVEKDSTESAVLQSLERAAHDVVRGSWRTHLEDVVMEDLRRHRTYQGRSVRDLLRALRNKKNHYREVSEEVRRVMGRNPEEYCDYWTSRFPKLLMHSWYSMHCVKNEHIFSRYYDKQYDFIQKYIVWPTPKPKTDFHRALETAFPVYDPLFPKLKLLEPEKATAINSVDDGKVPENWDMVTEEESSPIEVEIPCKEKKENDSAEGLVETACADPLITHNPVVSTSIIAAAEASLQEIGNDDDIVLGPGGHWGLQNDRSTNSVRVRENEAFGPKVAAWSLPTLSQQWEFSEITHHGRKKQKSLHRRKNKKVDN</sequence>
<gene>
    <name evidence="16" type="ORF">DGAL_LOCUS9343</name>
</gene>
<comment type="caution">
    <text evidence="16">The sequence shown here is derived from an EMBL/GenBank/DDBJ whole genome shotgun (WGS) entry which is preliminary data.</text>
</comment>
<keyword evidence="4" id="KW-0808">Transferase</keyword>
<evidence type="ECO:0000256" key="3">
    <source>
        <dbReference type="ARBA" id="ARBA00022527"/>
    </source>
</evidence>
<dbReference type="SMART" id="SM00220">
    <property type="entry name" value="S_TKc"/>
    <property type="match status" value="1"/>
</dbReference>
<feature type="chain" id="PRO_5035214459" description="non-specific serine/threonine protein kinase" evidence="13">
    <location>
        <begin position="28"/>
        <end position="1098"/>
    </location>
</feature>
<keyword evidence="10" id="KW-1133">Transmembrane helix</keyword>
<dbReference type="InterPro" id="IPR045133">
    <property type="entry name" value="IRE1/2-like"/>
</dbReference>
<evidence type="ECO:0000313" key="16">
    <source>
        <dbReference type="EMBL" id="CAH0106192.1"/>
    </source>
</evidence>
<dbReference type="InterPro" id="IPR011009">
    <property type="entry name" value="Kinase-like_dom_sf"/>
</dbReference>
<dbReference type="Gene3D" id="1.20.1440.180">
    <property type="entry name" value="KEN domain"/>
    <property type="match status" value="1"/>
</dbReference>
<dbReference type="Proteomes" id="UP000789390">
    <property type="component" value="Unassembled WGS sequence"/>
</dbReference>